<dbReference type="InterPro" id="IPR036188">
    <property type="entry name" value="FAD/NAD-bd_sf"/>
</dbReference>
<dbReference type="InterPro" id="IPR041654">
    <property type="entry name" value="StyA_sbd"/>
</dbReference>
<evidence type="ECO:0000313" key="2">
    <source>
        <dbReference type="EMBL" id="MBD7964012.1"/>
    </source>
</evidence>
<evidence type="ECO:0000259" key="1">
    <source>
        <dbReference type="Pfam" id="PF17885"/>
    </source>
</evidence>
<dbReference type="Pfam" id="PF17885">
    <property type="entry name" value="Smoa_sbd"/>
    <property type="match status" value="1"/>
</dbReference>
<proteinExistence type="predicted"/>
<dbReference type="SUPFAM" id="SSF51905">
    <property type="entry name" value="FAD/NAD(P)-binding domain"/>
    <property type="match status" value="1"/>
</dbReference>
<dbReference type="GO" id="GO:0004497">
    <property type="term" value="F:monooxygenase activity"/>
    <property type="evidence" value="ECO:0007669"/>
    <property type="project" value="UniProtKB-KW"/>
</dbReference>
<keyword evidence="2" id="KW-0560">Oxidoreductase</keyword>
<name>A0ABR8SKK2_9BACL</name>
<dbReference type="Gene3D" id="3.50.50.60">
    <property type="entry name" value="FAD/NAD(P)-binding domain"/>
    <property type="match status" value="2"/>
</dbReference>
<keyword evidence="3" id="KW-1185">Reference proteome</keyword>
<organism evidence="2 3">
    <name type="scientific">Fictibacillus norfolkensis</name>
    <dbReference type="NCBI Taxonomy" id="2762233"/>
    <lineage>
        <taxon>Bacteria</taxon>
        <taxon>Bacillati</taxon>
        <taxon>Bacillota</taxon>
        <taxon>Bacilli</taxon>
        <taxon>Bacillales</taxon>
        <taxon>Fictibacillaceae</taxon>
        <taxon>Fictibacillus</taxon>
    </lineage>
</organism>
<comment type="caution">
    <text evidence="2">The sequence shown here is derived from an EMBL/GenBank/DDBJ whole genome shotgun (WGS) entry which is preliminary data.</text>
</comment>
<feature type="domain" description="Styrene monooxygenase StyA putative substrate binding" evidence="1">
    <location>
        <begin position="140"/>
        <end position="246"/>
    </location>
</feature>
<keyword evidence="2" id="KW-0503">Monooxygenase</keyword>
<protein>
    <submittedName>
        <fullName evidence="2">Styrene monooxygenase</fullName>
    </submittedName>
</protein>
<dbReference type="Gene3D" id="3.30.9.40">
    <property type="match status" value="1"/>
</dbReference>
<dbReference type="Proteomes" id="UP000603641">
    <property type="component" value="Unassembled WGS sequence"/>
</dbReference>
<gene>
    <name evidence="2" type="ORF">H9648_08095</name>
</gene>
<accession>A0ABR8SKK2</accession>
<dbReference type="EMBL" id="JACSQM010000003">
    <property type="protein sequence ID" value="MBD7964012.1"/>
    <property type="molecule type" value="Genomic_DNA"/>
</dbReference>
<evidence type="ECO:0000313" key="3">
    <source>
        <dbReference type="Proteomes" id="UP000603641"/>
    </source>
</evidence>
<sequence length="392" mass="44360">MKKQICIVGSGTSGLQLAYALREDFQVTVIHSTSPEKIRSGRVMSTQVHFGPTLSRETSFHMPKWHDTEPLKCVRVTIGNQKLFTGMLQEDALSVDQRLYYATCMEDLASKGVTFQEQKVDNENVESLVEHYDLVVDCTGKSGPLFSFPSIEELSPFDVPQRKCIVGYFTGVTQHKPLGINVTVLPEIGEMFEIPAKTEKGSVTILFIMAVPHKELDTFKTIKDSTAFNKQMKKAVEEFFPDIHERLNPKEFSLIDDRAFLQVAIKPVIRHPYMSFNDKLVIGCGDSVFLNDPITGQGSNLSSYCAEQLYETLVDFKHDKWDEKLGLSYWNRIKTYVAEVTQWTNAMTQPLPQHVVNTLLEGVRNQEQADAVAEWFAFPPSAHKAFFQTSKT</sequence>
<reference evidence="2 3" key="1">
    <citation type="submission" date="2020-08" db="EMBL/GenBank/DDBJ databases">
        <title>A Genomic Blueprint of the Chicken Gut Microbiome.</title>
        <authorList>
            <person name="Gilroy R."/>
            <person name="Ravi A."/>
            <person name="Getino M."/>
            <person name="Pursley I."/>
            <person name="Horton D.L."/>
            <person name="Alikhan N.-F."/>
            <person name="Baker D."/>
            <person name="Gharbi K."/>
            <person name="Hall N."/>
            <person name="Watson M."/>
            <person name="Adriaenssens E.M."/>
            <person name="Foster-Nyarko E."/>
            <person name="Jarju S."/>
            <person name="Secka A."/>
            <person name="Antonio M."/>
            <person name="Oren A."/>
            <person name="Chaudhuri R."/>
            <person name="La Ragione R.M."/>
            <person name="Hildebrand F."/>
            <person name="Pallen M.J."/>
        </authorList>
    </citation>
    <scope>NUCLEOTIDE SEQUENCE [LARGE SCALE GENOMIC DNA]</scope>
    <source>
        <strain evidence="2 3">Sa2CUA10</strain>
    </source>
</reference>